<gene>
    <name evidence="2" type="ORF">F6J89_10290</name>
</gene>
<feature type="transmembrane region" description="Helical" evidence="1">
    <location>
        <begin position="46"/>
        <end position="63"/>
    </location>
</feature>
<accession>A0A6B3ND28</accession>
<dbReference type="AlphaFoldDB" id="A0A6B3ND28"/>
<proteinExistence type="predicted"/>
<reference evidence="2" key="1">
    <citation type="submission" date="2019-11" db="EMBL/GenBank/DDBJ databases">
        <title>Genomic insights into an expanded diversity of filamentous marine cyanobacteria reveals the extraordinary biosynthetic potential of Moorea and Okeania.</title>
        <authorList>
            <person name="Ferreira Leao T."/>
            <person name="Wang M."/>
            <person name="Moss N."/>
            <person name="Da Silva R."/>
            <person name="Sanders J."/>
            <person name="Nurk S."/>
            <person name="Gurevich A."/>
            <person name="Humphrey G."/>
            <person name="Reher R."/>
            <person name="Zhu Q."/>
            <person name="Belda-Ferre P."/>
            <person name="Glukhov E."/>
            <person name="Rex R."/>
            <person name="Dorrestein P.C."/>
            <person name="Knight R."/>
            <person name="Pevzner P."/>
            <person name="Gerwick W.H."/>
            <person name="Gerwick L."/>
        </authorList>
    </citation>
    <scope>NUCLEOTIDE SEQUENCE</scope>
    <source>
        <strain evidence="2">SIO1C4</strain>
    </source>
</reference>
<dbReference type="EMBL" id="JAAHFQ010000159">
    <property type="protein sequence ID" value="NER28004.1"/>
    <property type="molecule type" value="Genomic_DNA"/>
</dbReference>
<keyword evidence="1" id="KW-0812">Transmembrane</keyword>
<sequence>MRIWQFWWRTLVLSSQYNPPEFIEHFMILWTLILGLWWGFLPYWPHLVLSASFALGAAMSMLVRELMTPSTRPRSVSVLAIFVLLSYTIYAFTQLPPYFS</sequence>
<feature type="transmembrane region" description="Helical" evidence="1">
    <location>
        <begin position="21"/>
        <end position="40"/>
    </location>
</feature>
<organism evidence="2">
    <name type="scientific">Symploca sp. SIO1C4</name>
    <dbReference type="NCBI Taxonomy" id="2607765"/>
    <lineage>
        <taxon>Bacteria</taxon>
        <taxon>Bacillati</taxon>
        <taxon>Cyanobacteriota</taxon>
        <taxon>Cyanophyceae</taxon>
        <taxon>Coleofasciculales</taxon>
        <taxon>Coleofasciculaceae</taxon>
        <taxon>Symploca</taxon>
    </lineage>
</organism>
<comment type="caution">
    <text evidence="2">The sequence shown here is derived from an EMBL/GenBank/DDBJ whole genome shotgun (WGS) entry which is preliminary data.</text>
</comment>
<keyword evidence="1" id="KW-1133">Transmembrane helix</keyword>
<keyword evidence="1" id="KW-0472">Membrane</keyword>
<protein>
    <submittedName>
        <fullName evidence="2">Uncharacterized protein</fullName>
    </submittedName>
</protein>
<evidence type="ECO:0000313" key="2">
    <source>
        <dbReference type="EMBL" id="NER28004.1"/>
    </source>
</evidence>
<feature type="transmembrane region" description="Helical" evidence="1">
    <location>
        <begin position="75"/>
        <end position="93"/>
    </location>
</feature>
<name>A0A6B3ND28_9CYAN</name>
<evidence type="ECO:0000256" key="1">
    <source>
        <dbReference type="SAM" id="Phobius"/>
    </source>
</evidence>